<dbReference type="Proteomes" id="UP001597463">
    <property type="component" value="Unassembled WGS sequence"/>
</dbReference>
<name>A0ABW5UT39_9BURK</name>
<dbReference type="Pfam" id="PF03860">
    <property type="entry name" value="Csp"/>
    <property type="match status" value="1"/>
</dbReference>
<organism evidence="1 2">
    <name type="scientific">Comamonas terrae</name>
    <dbReference type="NCBI Taxonomy" id="673548"/>
    <lineage>
        <taxon>Bacteria</taxon>
        <taxon>Pseudomonadati</taxon>
        <taxon>Pseudomonadota</taxon>
        <taxon>Betaproteobacteria</taxon>
        <taxon>Burkholderiales</taxon>
        <taxon>Comamonadaceae</taxon>
        <taxon>Comamonas</taxon>
    </lineage>
</organism>
<reference evidence="2" key="1">
    <citation type="journal article" date="2019" name="Int. J. Syst. Evol. Microbiol.">
        <title>The Global Catalogue of Microorganisms (GCM) 10K type strain sequencing project: providing services to taxonomists for standard genome sequencing and annotation.</title>
        <authorList>
            <consortium name="The Broad Institute Genomics Platform"/>
            <consortium name="The Broad Institute Genome Sequencing Center for Infectious Disease"/>
            <person name="Wu L."/>
            <person name="Ma J."/>
        </authorList>
    </citation>
    <scope>NUCLEOTIDE SEQUENCE [LARGE SCALE GENOMIC DNA]</scope>
    <source>
        <strain evidence="2">TISTR 1906</strain>
    </source>
</reference>
<protein>
    <submittedName>
        <fullName evidence="1">Four-helix bundle copper-binding protein</fullName>
    </submittedName>
</protein>
<dbReference type="EMBL" id="JBHUMV010000012">
    <property type="protein sequence ID" value="MFD2756618.1"/>
    <property type="molecule type" value="Genomic_DNA"/>
</dbReference>
<dbReference type="InterPro" id="IPR044543">
    <property type="entry name" value="YHJQ-like"/>
</dbReference>
<comment type="caution">
    <text evidence="1">The sequence shown here is derived from an EMBL/GenBank/DDBJ whole genome shotgun (WGS) entry which is preliminary data.</text>
</comment>
<dbReference type="RefSeq" id="WP_066483892.1">
    <property type="nucleotide sequence ID" value="NZ_BCNT01000030.1"/>
</dbReference>
<dbReference type="InterPro" id="IPR005560">
    <property type="entry name" value="Csp_YhjQ"/>
</dbReference>
<accession>A0ABW5UT39</accession>
<evidence type="ECO:0000313" key="2">
    <source>
        <dbReference type="Proteomes" id="UP001597463"/>
    </source>
</evidence>
<dbReference type="CDD" id="cd08026">
    <property type="entry name" value="DUF326"/>
    <property type="match status" value="1"/>
</dbReference>
<dbReference type="Gene3D" id="1.20.1270.360">
    <property type="match status" value="1"/>
</dbReference>
<keyword evidence="2" id="KW-1185">Reference proteome</keyword>
<dbReference type="PANTHER" id="PTHR37310:SF1">
    <property type="entry name" value="CYTOPLASMIC PROTEIN"/>
    <property type="match status" value="1"/>
</dbReference>
<gene>
    <name evidence="1" type="ORF">ACFSW6_21305</name>
</gene>
<dbReference type="PANTHER" id="PTHR37310">
    <property type="entry name" value="CYTOPLASMIC PROTEIN-RELATED"/>
    <property type="match status" value="1"/>
</dbReference>
<sequence length="110" mass="11772">MNSPHQYQACIDACNTCAAACNTCFAECLKESDIQMMVRCMSLDVDCAAICTLAAGAMARNSEMARHFCRLCGEVCLACANECDRHAHSHCKSCAQACRDCAQACAAMTS</sequence>
<evidence type="ECO:0000313" key="1">
    <source>
        <dbReference type="EMBL" id="MFD2756618.1"/>
    </source>
</evidence>
<proteinExistence type="predicted"/>